<comment type="cofactor">
    <cofactor evidence="1 12">
        <name>heme b</name>
        <dbReference type="ChEBI" id="CHEBI:60344"/>
    </cofactor>
</comment>
<organism evidence="13 15">
    <name type="scientific">Commensalibacter communis</name>
    <dbReference type="NCBI Taxonomy" id="2972786"/>
    <lineage>
        <taxon>Bacteria</taxon>
        <taxon>Pseudomonadati</taxon>
        <taxon>Pseudomonadota</taxon>
        <taxon>Alphaproteobacteria</taxon>
        <taxon>Acetobacterales</taxon>
        <taxon>Acetobacteraceae</taxon>
    </lineage>
</organism>
<dbReference type="InterPro" id="IPR023754">
    <property type="entry name" value="HemeA_Synthase_type2"/>
</dbReference>
<feature type="binding site" description="axial binding residue" evidence="12">
    <location>
        <position position="292"/>
    </location>
    <ligand>
        <name>heme</name>
        <dbReference type="ChEBI" id="CHEBI:30413"/>
    </ligand>
    <ligandPart>
        <name>Fe</name>
        <dbReference type="ChEBI" id="CHEBI:18248"/>
    </ligandPart>
</feature>
<proteinExistence type="inferred from homology"/>
<comment type="pathway">
    <text evidence="10 12">Porphyrin-containing compound metabolism; heme A biosynthesis; heme A from heme O: step 1/1.</text>
</comment>
<evidence type="ECO:0000256" key="3">
    <source>
        <dbReference type="ARBA" id="ARBA00022692"/>
    </source>
</evidence>
<dbReference type="GO" id="GO:0046872">
    <property type="term" value="F:metal ion binding"/>
    <property type="evidence" value="ECO:0007669"/>
    <property type="project" value="UniProtKB-KW"/>
</dbReference>
<keyword evidence="9 12" id="KW-0472">Membrane</keyword>
<dbReference type="Proteomes" id="UP001154259">
    <property type="component" value="Unassembled WGS sequence"/>
</dbReference>
<accession>A0A9W4TQR1</accession>
<feature type="transmembrane region" description="Helical" evidence="12">
    <location>
        <begin position="323"/>
        <end position="345"/>
    </location>
</feature>
<reference evidence="13" key="1">
    <citation type="submission" date="2022-10" db="EMBL/GenBank/DDBJ databases">
        <authorList>
            <person name="Botero Cardona J."/>
        </authorList>
    </citation>
    <scope>NUCLEOTIDE SEQUENCE</scope>
    <source>
        <strain evidence="13">LMG 31819</strain>
        <strain evidence="14">R-53529</strain>
    </source>
</reference>
<evidence type="ECO:0000256" key="7">
    <source>
        <dbReference type="ARBA" id="ARBA00023004"/>
    </source>
</evidence>
<evidence type="ECO:0000256" key="2">
    <source>
        <dbReference type="ARBA" id="ARBA00004141"/>
    </source>
</evidence>
<dbReference type="Pfam" id="PF02628">
    <property type="entry name" value="COX15-CtaA"/>
    <property type="match status" value="1"/>
</dbReference>
<keyword evidence="6 12" id="KW-0560">Oxidoreductase</keyword>
<dbReference type="HAMAP" id="MF_01665">
    <property type="entry name" value="HemeA_synth_type2"/>
    <property type="match status" value="1"/>
</dbReference>
<dbReference type="EMBL" id="CAMXCM010000002">
    <property type="protein sequence ID" value="CAI3937044.1"/>
    <property type="molecule type" value="Genomic_DNA"/>
</dbReference>
<evidence type="ECO:0000313" key="15">
    <source>
        <dbReference type="Proteomes" id="UP001154255"/>
    </source>
</evidence>
<comment type="caution">
    <text evidence="13">The sequence shown here is derived from an EMBL/GenBank/DDBJ whole genome shotgun (WGS) entry which is preliminary data.</text>
</comment>
<dbReference type="GO" id="GO:0120547">
    <property type="term" value="F:heme A synthase activity"/>
    <property type="evidence" value="ECO:0007669"/>
    <property type="project" value="UniProtKB-EC"/>
</dbReference>
<evidence type="ECO:0000313" key="14">
    <source>
        <dbReference type="EMBL" id="CAI3946412.1"/>
    </source>
</evidence>
<evidence type="ECO:0000256" key="9">
    <source>
        <dbReference type="ARBA" id="ARBA00023136"/>
    </source>
</evidence>
<keyword evidence="4 12" id="KW-0479">Metal-binding</keyword>
<keyword evidence="12" id="KW-1003">Cell membrane</keyword>
<comment type="subunit">
    <text evidence="12">Interacts with CtaB.</text>
</comment>
<dbReference type="GO" id="GO:0016653">
    <property type="term" value="F:oxidoreductase activity, acting on NAD(P)H, heme protein as acceptor"/>
    <property type="evidence" value="ECO:0007669"/>
    <property type="project" value="TreeGrafter"/>
</dbReference>
<evidence type="ECO:0000256" key="5">
    <source>
        <dbReference type="ARBA" id="ARBA00022989"/>
    </source>
</evidence>
<comment type="catalytic activity">
    <reaction evidence="11">
        <text>Fe(II)-heme o + 2 A + H2O = Fe(II)-heme a + 2 AH2</text>
        <dbReference type="Rhea" id="RHEA:63388"/>
        <dbReference type="ChEBI" id="CHEBI:13193"/>
        <dbReference type="ChEBI" id="CHEBI:15377"/>
        <dbReference type="ChEBI" id="CHEBI:17499"/>
        <dbReference type="ChEBI" id="CHEBI:60530"/>
        <dbReference type="ChEBI" id="CHEBI:61715"/>
        <dbReference type="EC" id="1.17.99.9"/>
    </reaction>
    <physiologicalReaction direction="left-to-right" evidence="11">
        <dbReference type="Rhea" id="RHEA:63389"/>
    </physiologicalReaction>
</comment>
<feature type="transmembrane region" description="Helical" evidence="12">
    <location>
        <begin position="124"/>
        <end position="142"/>
    </location>
</feature>
<dbReference type="GO" id="GO:0005886">
    <property type="term" value="C:plasma membrane"/>
    <property type="evidence" value="ECO:0007669"/>
    <property type="project" value="UniProtKB-SubCell"/>
</dbReference>
<evidence type="ECO:0000313" key="13">
    <source>
        <dbReference type="EMBL" id="CAI3937044.1"/>
    </source>
</evidence>
<feature type="transmembrane region" description="Helical" evidence="12">
    <location>
        <begin position="188"/>
        <end position="207"/>
    </location>
</feature>
<keyword evidence="8 12" id="KW-0350">Heme biosynthesis</keyword>
<comment type="function">
    <text evidence="12">Catalyzes the conversion of heme O to heme A by two successive hydroxylations of the methyl group at C8. The first hydroxylation forms heme I, the second hydroxylation results in an unstable dihydroxymethyl group, which spontaneously dehydrates, resulting in the formyl group of heme A.</text>
</comment>
<dbReference type="AlphaFoldDB" id="A0A9W4TQR1"/>
<comment type="subcellular location">
    <subcellularLocation>
        <location evidence="12">Cell membrane</location>
        <topology evidence="12">Multi-pass membrane protein</topology>
    </subcellularLocation>
    <subcellularLocation>
        <location evidence="2">Membrane</location>
        <topology evidence="2">Multi-pass membrane protein</topology>
    </subcellularLocation>
</comment>
<dbReference type="PANTHER" id="PTHR23289:SF2">
    <property type="entry name" value="CYTOCHROME C OXIDASE ASSEMBLY PROTEIN COX15 HOMOLOG"/>
    <property type="match status" value="1"/>
</dbReference>
<feature type="transmembrane region" description="Helical" evidence="12">
    <location>
        <begin position="42"/>
        <end position="62"/>
    </location>
</feature>
<keyword evidence="3 12" id="KW-0812">Transmembrane</keyword>
<dbReference type="GO" id="GO:0006784">
    <property type="term" value="P:heme A biosynthetic process"/>
    <property type="evidence" value="ECO:0007669"/>
    <property type="project" value="UniProtKB-UniRule"/>
</dbReference>
<feature type="transmembrane region" description="Helical" evidence="12">
    <location>
        <begin position="228"/>
        <end position="248"/>
    </location>
</feature>
<dbReference type="EMBL" id="CAMXCS010000002">
    <property type="protein sequence ID" value="CAI3946412.1"/>
    <property type="molecule type" value="Genomic_DNA"/>
</dbReference>
<comment type="similarity">
    <text evidence="12">Belongs to the COX15/CtaA family. Type 2 subfamily.</text>
</comment>
<evidence type="ECO:0000256" key="4">
    <source>
        <dbReference type="ARBA" id="ARBA00022723"/>
    </source>
</evidence>
<dbReference type="EC" id="1.17.99.9" evidence="12"/>
<evidence type="ECO:0000256" key="1">
    <source>
        <dbReference type="ARBA" id="ARBA00001970"/>
    </source>
</evidence>
<keyword evidence="5 12" id="KW-1133">Transmembrane helix</keyword>
<feature type="transmembrane region" description="Helical" evidence="12">
    <location>
        <begin position="154"/>
        <end position="176"/>
    </location>
</feature>
<gene>
    <name evidence="12" type="primary">ctaA</name>
    <name evidence="14" type="ORF">R53529_LOCUS1432</name>
    <name evidence="13" type="ORF">R53530_LOCUS1002</name>
</gene>
<name>A0A9W4TQR1_9PROT</name>
<evidence type="ECO:0000313" key="16">
    <source>
        <dbReference type="Proteomes" id="UP001154259"/>
    </source>
</evidence>
<keyword evidence="7 12" id="KW-0408">Iron</keyword>
<evidence type="ECO:0000256" key="8">
    <source>
        <dbReference type="ARBA" id="ARBA00023133"/>
    </source>
</evidence>
<protein>
    <recommendedName>
        <fullName evidence="12">Heme A synthase</fullName>
        <shortName evidence="12">HAS</shortName>
        <ecNumber evidence="12">1.17.99.9</ecNumber>
    </recommendedName>
    <alternativeName>
        <fullName evidence="12">Cytochrome aa3-controlling protein</fullName>
    </alternativeName>
</protein>
<feature type="transmembrane region" description="Helical" evidence="12">
    <location>
        <begin position="294"/>
        <end position="311"/>
    </location>
</feature>
<feature type="transmembrane region" description="Helical" evidence="12">
    <location>
        <begin position="351"/>
        <end position="369"/>
    </location>
</feature>
<sequence length="379" mass="42502">MLKAVYKTKNQTRTCFSYKTLSYNPYENNSLAMQYNKSISNWLFFICFMLLCMIALGGYTRLTGSGLSIMDWRPVTGMLPPLSHAEWVRQFELYKTIPQYQILNNGFGLDGFKQIFWAEWSHRFLGRLIGFVVLLPLIYFIIKRAITRKLAIILFIIFILGGLQGGIGWFMVASGFRPNSTAVEPVKLVLHLSCAIALYIAILWTALSVRTPQPDVSLDKNKIKPIRTLLWIDVVLLCITIIAGGFTAGTHAGHSFNTFPLMNGHLIPTDYVSLSPFLANFIDNVATIQFNHRLLATITAIMVLITLFLGLKTSATKPVKDSLMLMGWAVLIQYALGVTTLLLVVPVWAGTIHQAFAIILLTTLIIALHRSRIKNTISL</sequence>
<dbReference type="InterPro" id="IPR003780">
    <property type="entry name" value="COX15/CtaA_fam"/>
</dbReference>
<keyword evidence="16" id="KW-1185">Reference proteome</keyword>
<evidence type="ECO:0000256" key="6">
    <source>
        <dbReference type="ARBA" id="ARBA00023002"/>
    </source>
</evidence>
<dbReference type="Proteomes" id="UP001154255">
    <property type="component" value="Unassembled WGS sequence"/>
</dbReference>
<evidence type="ECO:0000256" key="10">
    <source>
        <dbReference type="ARBA" id="ARBA00044501"/>
    </source>
</evidence>
<feature type="binding site" description="axial binding residue" evidence="12">
    <location>
        <position position="353"/>
    </location>
    <ligand>
        <name>heme</name>
        <dbReference type="ChEBI" id="CHEBI:30413"/>
    </ligand>
    <ligandPart>
        <name>Fe</name>
        <dbReference type="ChEBI" id="CHEBI:18248"/>
    </ligandPart>
</feature>
<dbReference type="PANTHER" id="PTHR23289">
    <property type="entry name" value="CYTOCHROME C OXIDASE ASSEMBLY PROTEIN COX15"/>
    <property type="match status" value="1"/>
</dbReference>
<evidence type="ECO:0000256" key="12">
    <source>
        <dbReference type="HAMAP-Rule" id="MF_01665"/>
    </source>
</evidence>
<evidence type="ECO:0000256" key="11">
    <source>
        <dbReference type="ARBA" id="ARBA00048044"/>
    </source>
</evidence>